<protein>
    <submittedName>
        <fullName evidence="2">RUN domain-containing protein</fullName>
    </submittedName>
</protein>
<dbReference type="WBParaSite" id="ALUE_0000534001-mRNA-1">
    <property type="protein sequence ID" value="ALUE_0000534001-mRNA-1"/>
    <property type="gene ID" value="ALUE_0000534001"/>
</dbReference>
<keyword evidence="1" id="KW-1185">Reference proteome</keyword>
<sequence length="123" mass="13863">MGDAVQLMSAEMRKKELLFNRCSGIQQIELAAVCLCYEKDFNEVVQVAPEYSWGFLTTVTSLESTVGGVGERTQRDPRRQCGQHQIKFQRWLRECVVQMSQRAALHEILTIATAVPICAKKSA</sequence>
<evidence type="ECO:0000313" key="1">
    <source>
        <dbReference type="Proteomes" id="UP000036681"/>
    </source>
</evidence>
<organism evidence="1 2">
    <name type="scientific">Ascaris lumbricoides</name>
    <name type="common">Giant roundworm</name>
    <dbReference type="NCBI Taxonomy" id="6252"/>
    <lineage>
        <taxon>Eukaryota</taxon>
        <taxon>Metazoa</taxon>
        <taxon>Ecdysozoa</taxon>
        <taxon>Nematoda</taxon>
        <taxon>Chromadorea</taxon>
        <taxon>Rhabditida</taxon>
        <taxon>Spirurina</taxon>
        <taxon>Ascaridomorpha</taxon>
        <taxon>Ascaridoidea</taxon>
        <taxon>Ascarididae</taxon>
        <taxon>Ascaris</taxon>
    </lineage>
</organism>
<accession>A0A0M3HSB9</accession>
<dbReference type="Proteomes" id="UP000036681">
    <property type="component" value="Unplaced"/>
</dbReference>
<dbReference type="AlphaFoldDB" id="A0A0M3HSB9"/>
<evidence type="ECO:0000313" key="2">
    <source>
        <dbReference type="WBParaSite" id="ALUE_0000534001-mRNA-1"/>
    </source>
</evidence>
<proteinExistence type="predicted"/>
<name>A0A0M3HSB9_ASCLU</name>
<reference evidence="2" key="1">
    <citation type="submission" date="2017-02" db="UniProtKB">
        <authorList>
            <consortium name="WormBaseParasite"/>
        </authorList>
    </citation>
    <scope>IDENTIFICATION</scope>
</reference>